<accession>A0A2R3XWV4</accession>
<evidence type="ECO:0000313" key="1">
    <source>
        <dbReference type="EMBL" id="AVQ93869.2"/>
    </source>
</evidence>
<dbReference type="EMBL" id="MF511172">
    <property type="protein sequence ID" value="AVQ93869.2"/>
    <property type="molecule type" value="Genomic_DNA"/>
</dbReference>
<sequence length="41" mass="4721">MGRMIYIIDLLTGQATGFSEHDIKSFHSVVEVIFVVDYIFE</sequence>
<name>A0A2R3XWV4_9BETA</name>
<reference evidence="1" key="1">
    <citation type="submission" date="2017-07" db="EMBL/GenBank/DDBJ databases">
        <title>A rash of human herpesvirus 6 genomes.</title>
        <authorList>
            <person name="Greninger A.L."/>
            <person name="Hall Sedlak R."/>
            <person name="Roychoudhury P."/>
            <person name="Xie H."/>
            <person name="Guan J."/>
            <person name="Peddu V."/>
            <person name="Huang M.-L."/>
            <person name="Cook L."/>
            <person name="Yoshikawa T."/>
            <person name="Caserta M."/>
            <person name="Hill J.A."/>
            <person name="Jerome K.R."/>
        </authorList>
    </citation>
    <scope>NUCLEOTIDE SEQUENCE</scope>
    <source>
        <strain evidence="1">02-537-S3</strain>
    </source>
</reference>
<protein>
    <submittedName>
        <fullName evidence="1">Uncharacterized protein</fullName>
    </submittedName>
</protein>
<proteinExistence type="predicted"/>
<organism evidence="1">
    <name type="scientific">Human betaherpesvirus 6</name>
    <dbReference type="NCBI Taxonomy" id="10368"/>
    <lineage>
        <taxon>Viruses</taxon>
        <taxon>Duplodnaviria</taxon>
        <taxon>Heunggongvirae</taxon>
        <taxon>Peploviricota</taxon>
        <taxon>Herviviricetes</taxon>
        <taxon>Herpesvirales</taxon>
        <taxon>Orthoherpesviridae</taxon>
        <taxon>Betaherpesvirinae</taxon>
        <taxon>Roseolovirus</taxon>
    </lineage>
</organism>